<dbReference type="PANTHER" id="PTHR23516">
    <property type="entry name" value="SAM (S-ADENOSYL METHIONINE) TRANSPORTER"/>
    <property type="match status" value="1"/>
</dbReference>
<feature type="transmembrane region" description="Helical" evidence="2">
    <location>
        <begin position="168"/>
        <end position="187"/>
    </location>
</feature>
<dbReference type="GO" id="GO:0016020">
    <property type="term" value="C:membrane"/>
    <property type="evidence" value="ECO:0007669"/>
    <property type="project" value="InterPro"/>
</dbReference>
<name>A0A267GSB5_9PLAT</name>
<dbReference type="InterPro" id="IPR036259">
    <property type="entry name" value="MFS_trans_sf"/>
</dbReference>
<dbReference type="AlphaFoldDB" id="A0A267GSB5"/>
<dbReference type="Gene3D" id="1.20.1250.20">
    <property type="entry name" value="MFS general substrate transporter like domains"/>
    <property type="match status" value="1"/>
</dbReference>
<keyword evidence="2" id="KW-0812">Transmembrane</keyword>
<feature type="transmembrane region" description="Helical" evidence="2">
    <location>
        <begin position="320"/>
        <end position="337"/>
    </location>
</feature>
<evidence type="ECO:0008006" key="5">
    <source>
        <dbReference type="Google" id="ProtNLM"/>
    </source>
</evidence>
<reference evidence="3 4" key="1">
    <citation type="submission" date="2017-06" db="EMBL/GenBank/DDBJ databases">
        <title>A platform for efficient transgenesis in Macrostomum lignano, a flatworm model organism for stem cell research.</title>
        <authorList>
            <person name="Berezikov E."/>
        </authorList>
    </citation>
    <scope>NUCLEOTIDE SEQUENCE [LARGE SCALE GENOMIC DNA]</scope>
    <source>
        <strain evidence="3">DV1</strain>
        <tissue evidence="3">Whole organism</tissue>
    </source>
</reference>
<evidence type="ECO:0000313" key="4">
    <source>
        <dbReference type="Proteomes" id="UP000215902"/>
    </source>
</evidence>
<feature type="transmembrane region" description="Helical" evidence="2">
    <location>
        <begin position="288"/>
        <end position="308"/>
    </location>
</feature>
<feature type="transmembrane region" description="Helical" evidence="2">
    <location>
        <begin position="6"/>
        <end position="22"/>
    </location>
</feature>
<keyword evidence="2" id="KW-1133">Transmembrane helix</keyword>
<gene>
    <name evidence="3" type="ORF">BOX15_Mlig024926g1</name>
</gene>
<feature type="region of interest" description="Disordered" evidence="1">
    <location>
        <begin position="447"/>
        <end position="479"/>
    </location>
</feature>
<evidence type="ECO:0000313" key="3">
    <source>
        <dbReference type="EMBL" id="PAA88267.1"/>
    </source>
</evidence>
<protein>
    <recommendedName>
        <fullName evidence="5">Major facilitator superfamily (MFS) profile domain-containing protein</fullName>
    </recommendedName>
</protein>
<feature type="transmembrane region" description="Helical" evidence="2">
    <location>
        <begin position="193"/>
        <end position="216"/>
    </location>
</feature>
<proteinExistence type="predicted"/>
<feature type="transmembrane region" description="Helical" evidence="2">
    <location>
        <begin position="377"/>
        <end position="397"/>
    </location>
</feature>
<evidence type="ECO:0000256" key="1">
    <source>
        <dbReference type="SAM" id="MobiDB-lite"/>
    </source>
</evidence>
<accession>A0A267GSB5</accession>
<sequence>MSLFIFSFYFLCLVCFGLYIFTRKTNTPPEGSNDAEFVSFRNSYLIVYTLGMAGDWLQGPYVYALYEHYGMSKRDIEFLFVAGFGASMLFGTIVGSIADKYGRRKNCIIYGIVYGLTCITKHFNNFWVLLIGRLLGGTATSILWSGFESWLVHEHHSRGYSEHQLEETFNLAIFFNSIGAIASGLVSQYAVDWFGFVAPFDCALLVLLAMAAIAWLRWPENYGDSGAQLGANFAAAWNAVRTDRKVLSLGITQAMFEGSMYCFVLEWTPALTPEKLMPSVAAGHAGRIPHGYIFAAYMVSMMIGSQLYSLCSAQARPESFMRWVFAVSALCFALPAWKKTDALIPATFGGFLAFEACIGLFWPAIGTMRGRYVPDATRATVMNFFRVPLNLIVVVILTQNFPLALIFKCCTGFMFIAFVTQVYLNRITKCQDLQHLNELQKQQQQQEQEEWRTSVLDSPAESESAEQESEKYSSPELAA</sequence>
<feature type="transmembrane region" description="Helical" evidence="2">
    <location>
        <begin position="343"/>
        <end position="365"/>
    </location>
</feature>
<feature type="transmembrane region" description="Helical" evidence="2">
    <location>
        <begin position="130"/>
        <end position="147"/>
    </location>
</feature>
<feature type="transmembrane region" description="Helical" evidence="2">
    <location>
        <begin position="43"/>
        <end position="66"/>
    </location>
</feature>
<dbReference type="SUPFAM" id="SSF103473">
    <property type="entry name" value="MFS general substrate transporter"/>
    <property type="match status" value="1"/>
</dbReference>
<dbReference type="CDD" id="cd17487">
    <property type="entry name" value="MFS_MFSD5_like"/>
    <property type="match status" value="1"/>
</dbReference>
<dbReference type="Pfam" id="PF05631">
    <property type="entry name" value="MFS_5"/>
    <property type="match status" value="1"/>
</dbReference>
<comment type="caution">
    <text evidence="3">The sequence shown here is derived from an EMBL/GenBank/DDBJ whole genome shotgun (WGS) entry which is preliminary data.</text>
</comment>
<dbReference type="GO" id="GO:0015098">
    <property type="term" value="F:molybdate ion transmembrane transporter activity"/>
    <property type="evidence" value="ECO:0007669"/>
    <property type="project" value="InterPro"/>
</dbReference>
<evidence type="ECO:0000256" key="2">
    <source>
        <dbReference type="SAM" id="Phobius"/>
    </source>
</evidence>
<organism evidence="3 4">
    <name type="scientific">Macrostomum lignano</name>
    <dbReference type="NCBI Taxonomy" id="282301"/>
    <lineage>
        <taxon>Eukaryota</taxon>
        <taxon>Metazoa</taxon>
        <taxon>Spiralia</taxon>
        <taxon>Lophotrochozoa</taxon>
        <taxon>Platyhelminthes</taxon>
        <taxon>Rhabditophora</taxon>
        <taxon>Macrostomorpha</taxon>
        <taxon>Macrostomida</taxon>
        <taxon>Macrostomidae</taxon>
        <taxon>Macrostomum</taxon>
    </lineage>
</organism>
<keyword evidence="4" id="KW-1185">Reference proteome</keyword>
<dbReference type="PANTHER" id="PTHR23516:SF23">
    <property type="entry name" value="MOLYBDATE-ANION TRANSPORTER"/>
    <property type="match status" value="1"/>
</dbReference>
<dbReference type="InterPro" id="IPR008509">
    <property type="entry name" value="MOT2/MFSD5"/>
</dbReference>
<feature type="transmembrane region" description="Helical" evidence="2">
    <location>
        <begin position="78"/>
        <end position="98"/>
    </location>
</feature>
<dbReference type="OrthoDB" id="263957at2759"/>
<dbReference type="Proteomes" id="UP000215902">
    <property type="component" value="Unassembled WGS sequence"/>
</dbReference>
<keyword evidence="2" id="KW-0472">Membrane</keyword>
<dbReference type="EMBL" id="NIVC01000197">
    <property type="protein sequence ID" value="PAA88267.1"/>
    <property type="molecule type" value="Genomic_DNA"/>
</dbReference>